<feature type="compositionally biased region" description="Low complexity" evidence="5">
    <location>
        <begin position="402"/>
        <end position="414"/>
    </location>
</feature>
<feature type="domain" description="G-protein coupled receptors family 1 profile" evidence="8">
    <location>
        <begin position="105"/>
        <end position="368"/>
    </location>
</feature>
<evidence type="ECO:0000313" key="9">
    <source>
        <dbReference type="Proteomes" id="UP000515154"/>
    </source>
</evidence>
<feature type="transmembrane region" description="Helical" evidence="6">
    <location>
        <begin position="352"/>
        <end position="371"/>
    </location>
</feature>
<keyword evidence="4 6" id="KW-0472">Membrane</keyword>
<evidence type="ECO:0000256" key="6">
    <source>
        <dbReference type="SAM" id="Phobius"/>
    </source>
</evidence>
<evidence type="ECO:0000256" key="5">
    <source>
        <dbReference type="SAM" id="MobiDB-lite"/>
    </source>
</evidence>
<keyword evidence="10" id="KW-0675">Receptor</keyword>
<feature type="transmembrane region" description="Helical" evidence="6">
    <location>
        <begin position="167"/>
        <end position="189"/>
    </location>
</feature>
<dbReference type="InterPro" id="IPR019427">
    <property type="entry name" value="7TM_GPCR_serpentine_rcpt_Srw"/>
</dbReference>
<evidence type="ECO:0000256" key="3">
    <source>
        <dbReference type="ARBA" id="ARBA00022989"/>
    </source>
</evidence>
<dbReference type="InterPro" id="IPR052954">
    <property type="entry name" value="GPCR-Ligand_Int"/>
</dbReference>
<comment type="subcellular location">
    <subcellularLocation>
        <location evidence="1">Membrane</location>
    </subcellularLocation>
</comment>
<dbReference type="SMART" id="SM01381">
    <property type="entry name" value="7TM_GPCR_Srsx"/>
    <property type="match status" value="1"/>
</dbReference>
<gene>
    <name evidence="10" type="primary">LOC115219207</name>
</gene>
<feature type="region of interest" description="Disordered" evidence="5">
    <location>
        <begin position="397"/>
        <end position="425"/>
    </location>
</feature>
<feature type="transmembrane region" description="Helical" evidence="6">
    <location>
        <begin position="264"/>
        <end position="287"/>
    </location>
</feature>
<dbReference type="RefSeq" id="XP_029645185.1">
    <property type="nucleotide sequence ID" value="XM_029789325.2"/>
</dbReference>
<feature type="chain" id="PRO_5028140134" evidence="7">
    <location>
        <begin position="25"/>
        <end position="425"/>
    </location>
</feature>
<evidence type="ECO:0000256" key="1">
    <source>
        <dbReference type="ARBA" id="ARBA00004370"/>
    </source>
</evidence>
<dbReference type="PANTHER" id="PTHR46641">
    <property type="entry name" value="FMRFAMIDE RECEPTOR-RELATED"/>
    <property type="match status" value="1"/>
</dbReference>
<evidence type="ECO:0000256" key="7">
    <source>
        <dbReference type="SAM" id="SignalP"/>
    </source>
</evidence>
<keyword evidence="2 6" id="KW-0812">Transmembrane</keyword>
<dbReference type="GO" id="GO:0016020">
    <property type="term" value="C:membrane"/>
    <property type="evidence" value="ECO:0007669"/>
    <property type="project" value="UniProtKB-SubCell"/>
</dbReference>
<reference evidence="10" key="1">
    <citation type="submission" date="2025-08" db="UniProtKB">
        <authorList>
            <consortium name="RefSeq"/>
        </authorList>
    </citation>
    <scope>IDENTIFICATION</scope>
</reference>
<keyword evidence="3 6" id="KW-1133">Transmembrane helix</keyword>
<accession>A0A6P7T472</accession>
<organism evidence="9 10">
    <name type="scientific">Octopus sinensis</name>
    <name type="common">East Asian common octopus</name>
    <dbReference type="NCBI Taxonomy" id="2607531"/>
    <lineage>
        <taxon>Eukaryota</taxon>
        <taxon>Metazoa</taxon>
        <taxon>Spiralia</taxon>
        <taxon>Lophotrochozoa</taxon>
        <taxon>Mollusca</taxon>
        <taxon>Cephalopoda</taxon>
        <taxon>Coleoidea</taxon>
        <taxon>Octopodiformes</taxon>
        <taxon>Octopoda</taxon>
        <taxon>Incirrata</taxon>
        <taxon>Octopodidae</taxon>
        <taxon>Octopus</taxon>
    </lineage>
</organism>
<dbReference type="InterPro" id="IPR017452">
    <property type="entry name" value="GPCR_Rhodpsn_7TM"/>
</dbReference>
<feature type="transmembrane region" description="Helical" evidence="6">
    <location>
        <begin position="210"/>
        <end position="230"/>
    </location>
</feature>
<dbReference type="PROSITE" id="PS50262">
    <property type="entry name" value="G_PROTEIN_RECEP_F1_2"/>
    <property type="match status" value="1"/>
</dbReference>
<feature type="transmembrane region" description="Helical" evidence="6">
    <location>
        <begin position="307"/>
        <end position="332"/>
    </location>
</feature>
<dbReference type="Pfam" id="PF10324">
    <property type="entry name" value="7TM_GPCR_Srw"/>
    <property type="match status" value="1"/>
</dbReference>
<evidence type="ECO:0000256" key="2">
    <source>
        <dbReference type="ARBA" id="ARBA00022692"/>
    </source>
</evidence>
<protein>
    <submittedName>
        <fullName evidence="10">FMRFamide receptor</fullName>
    </submittedName>
</protein>
<dbReference type="SUPFAM" id="SSF81321">
    <property type="entry name" value="Family A G protein-coupled receptor-like"/>
    <property type="match status" value="1"/>
</dbReference>
<dbReference type="PRINTS" id="PR00237">
    <property type="entry name" value="GPCRRHODOPSN"/>
</dbReference>
<keyword evidence="7" id="KW-0732">Signal</keyword>
<dbReference type="Proteomes" id="UP000515154">
    <property type="component" value="Linkage group LG14"/>
</dbReference>
<dbReference type="Gene3D" id="1.20.1070.10">
    <property type="entry name" value="Rhodopsin 7-helix transmembrane proteins"/>
    <property type="match status" value="1"/>
</dbReference>
<keyword evidence="9" id="KW-1185">Reference proteome</keyword>
<feature type="transmembrane region" description="Helical" evidence="6">
    <location>
        <begin position="89"/>
        <end position="112"/>
    </location>
</feature>
<evidence type="ECO:0000313" key="10">
    <source>
        <dbReference type="RefSeq" id="XP_029645185.1"/>
    </source>
</evidence>
<dbReference type="CDD" id="cd14978">
    <property type="entry name" value="7tmA_FMRFamide_R-like"/>
    <property type="match status" value="1"/>
</dbReference>
<dbReference type="KEGG" id="osn:115219207"/>
<proteinExistence type="predicted"/>
<dbReference type="AlphaFoldDB" id="A0A6P7T472"/>
<sequence length="425" mass="47786">MTYKLYFFCVCAVLFTKCIPGVLNLQTNNLTTAKPEPVTTTLDTYTATQEAFTSKFEDGRVEDEDEQDLPQNKTQINEDFISAIKLRKLLFSTMTPILCALGILGNIMNLIVLCQKQMRGSTNCFLIALAVSDMMLLAMQIGPLIVSTENVIGYSRKYIITSRYLRIIRYVTSNFFITCTSWLTVAVTIERFIAIRFALKAKIMCTVYRAKVAIIAIFITSFVFHFSKWFEYGVNFDHTNRAPVTSMPLSHNKAYMSFMHSTNIAIAVFIPEISLSILNTLLVFYLIKHTASTKHMKKQTSQEIAHITTVVITMVLVFMMCHSIGLYLAISISIYDRNSVLGTPTGIRLRAINNFLVLINSSVNFILYTAISQRFRSTMKGIFMSCTKSGYKLPNGQRAYGSASSSKTKSTSSGHSKRSNKESVV</sequence>
<dbReference type="PANTHER" id="PTHR46641:SF2">
    <property type="entry name" value="FMRFAMIDE RECEPTOR"/>
    <property type="match status" value="1"/>
</dbReference>
<evidence type="ECO:0000259" key="8">
    <source>
        <dbReference type="PROSITE" id="PS50262"/>
    </source>
</evidence>
<feature type="signal peptide" evidence="7">
    <location>
        <begin position="1"/>
        <end position="24"/>
    </location>
</feature>
<evidence type="ECO:0000256" key="4">
    <source>
        <dbReference type="ARBA" id="ARBA00023136"/>
    </source>
</evidence>
<dbReference type="GO" id="GO:0008528">
    <property type="term" value="F:G protein-coupled peptide receptor activity"/>
    <property type="evidence" value="ECO:0007669"/>
    <property type="project" value="InterPro"/>
</dbReference>
<dbReference type="InterPro" id="IPR000276">
    <property type="entry name" value="GPCR_Rhodpsn"/>
</dbReference>
<name>A0A6P7T472_9MOLL</name>
<feature type="transmembrane region" description="Helical" evidence="6">
    <location>
        <begin position="124"/>
        <end position="147"/>
    </location>
</feature>